<evidence type="ECO:0000256" key="5">
    <source>
        <dbReference type="ARBA" id="ARBA00022989"/>
    </source>
</evidence>
<proteinExistence type="predicted"/>
<dbReference type="Gene3D" id="1.20.1720.10">
    <property type="entry name" value="Multidrug resistance protein D"/>
    <property type="match status" value="1"/>
</dbReference>
<comment type="subcellular location">
    <subcellularLocation>
        <location evidence="1">Cell membrane</location>
        <topology evidence="1">Multi-pass membrane protein</topology>
    </subcellularLocation>
</comment>
<feature type="transmembrane region" description="Helical" evidence="7">
    <location>
        <begin position="206"/>
        <end position="225"/>
    </location>
</feature>
<evidence type="ECO:0000313" key="10">
    <source>
        <dbReference type="Proteomes" id="UP000824261"/>
    </source>
</evidence>
<feature type="transmembrane region" description="Helical" evidence="7">
    <location>
        <begin position="480"/>
        <end position="502"/>
    </location>
</feature>
<keyword evidence="2" id="KW-0813">Transport</keyword>
<organism evidence="9 10">
    <name type="scientific">Candidatus Aveggerthella stercoripullorum</name>
    <dbReference type="NCBI Taxonomy" id="2840688"/>
    <lineage>
        <taxon>Bacteria</taxon>
        <taxon>Bacillati</taxon>
        <taxon>Actinomycetota</taxon>
        <taxon>Coriobacteriia</taxon>
        <taxon>Eggerthellales</taxon>
        <taxon>Eggerthellaceae</taxon>
        <taxon>Eggerthellaceae incertae sedis</taxon>
        <taxon>Candidatus Aveggerthella</taxon>
    </lineage>
</organism>
<feature type="transmembrane region" description="Helical" evidence="7">
    <location>
        <begin position="57"/>
        <end position="74"/>
    </location>
</feature>
<reference evidence="9" key="1">
    <citation type="submission" date="2020-10" db="EMBL/GenBank/DDBJ databases">
        <authorList>
            <person name="Gilroy R."/>
        </authorList>
    </citation>
    <scope>NUCLEOTIDE SEQUENCE</scope>
    <source>
        <strain evidence="9">ChiGjej1B1-2707</strain>
    </source>
</reference>
<dbReference type="PRINTS" id="PR01036">
    <property type="entry name" value="TCRTETB"/>
</dbReference>
<reference evidence="9" key="2">
    <citation type="journal article" date="2021" name="PeerJ">
        <title>Extensive microbial diversity within the chicken gut microbiome revealed by metagenomics and culture.</title>
        <authorList>
            <person name="Gilroy R."/>
            <person name="Ravi A."/>
            <person name="Getino M."/>
            <person name="Pursley I."/>
            <person name="Horton D.L."/>
            <person name="Alikhan N.F."/>
            <person name="Baker D."/>
            <person name="Gharbi K."/>
            <person name="Hall N."/>
            <person name="Watson M."/>
            <person name="Adriaenssens E.M."/>
            <person name="Foster-Nyarko E."/>
            <person name="Jarju S."/>
            <person name="Secka A."/>
            <person name="Antonio M."/>
            <person name="Oren A."/>
            <person name="Chaudhuri R.R."/>
            <person name="La Ragione R."/>
            <person name="Hildebrand F."/>
            <person name="Pallen M.J."/>
        </authorList>
    </citation>
    <scope>NUCLEOTIDE SEQUENCE</scope>
    <source>
        <strain evidence="9">ChiGjej1B1-2707</strain>
    </source>
</reference>
<evidence type="ECO:0000256" key="3">
    <source>
        <dbReference type="ARBA" id="ARBA00022475"/>
    </source>
</evidence>
<evidence type="ECO:0000256" key="7">
    <source>
        <dbReference type="SAM" id="Phobius"/>
    </source>
</evidence>
<dbReference type="Proteomes" id="UP000824261">
    <property type="component" value="Unassembled WGS sequence"/>
</dbReference>
<dbReference type="InterPro" id="IPR020846">
    <property type="entry name" value="MFS_dom"/>
</dbReference>
<feature type="transmembrane region" description="Helical" evidence="7">
    <location>
        <begin position="86"/>
        <end position="104"/>
    </location>
</feature>
<evidence type="ECO:0000256" key="1">
    <source>
        <dbReference type="ARBA" id="ARBA00004651"/>
    </source>
</evidence>
<evidence type="ECO:0000256" key="6">
    <source>
        <dbReference type="ARBA" id="ARBA00023136"/>
    </source>
</evidence>
<dbReference type="GO" id="GO:0022857">
    <property type="term" value="F:transmembrane transporter activity"/>
    <property type="evidence" value="ECO:0007669"/>
    <property type="project" value="InterPro"/>
</dbReference>
<dbReference type="PANTHER" id="PTHR42718">
    <property type="entry name" value="MAJOR FACILITATOR SUPERFAMILY MULTIDRUG TRANSPORTER MFSC"/>
    <property type="match status" value="1"/>
</dbReference>
<feature type="transmembrane region" description="Helical" evidence="7">
    <location>
        <begin position="274"/>
        <end position="299"/>
    </location>
</feature>
<dbReference type="InterPro" id="IPR036259">
    <property type="entry name" value="MFS_trans_sf"/>
</dbReference>
<keyword evidence="4 7" id="KW-0812">Transmembrane</keyword>
<dbReference type="GO" id="GO:0005886">
    <property type="term" value="C:plasma membrane"/>
    <property type="evidence" value="ECO:0007669"/>
    <property type="project" value="UniProtKB-SubCell"/>
</dbReference>
<dbReference type="CDD" id="cd17321">
    <property type="entry name" value="MFS_MMR_MDR_like"/>
    <property type="match status" value="1"/>
</dbReference>
<feature type="transmembrane region" description="Helical" evidence="7">
    <location>
        <begin position="110"/>
        <end position="132"/>
    </location>
</feature>
<dbReference type="AlphaFoldDB" id="A0A9D1D2V8"/>
<evidence type="ECO:0000313" key="9">
    <source>
        <dbReference type="EMBL" id="HIR01293.1"/>
    </source>
</evidence>
<name>A0A9D1D2V8_9ACTN</name>
<feature type="transmembrane region" description="Helical" evidence="7">
    <location>
        <begin position="311"/>
        <end position="333"/>
    </location>
</feature>
<evidence type="ECO:0000256" key="4">
    <source>
        <dbReference type="ARBA" id="ARBA00022692"/>
    </source>
</evidence>
<dbReference type="Pfam" id="PF07690">
    <property type="entry name" value="MFS_1"/>
    <property type="match status" value="1"/>
</dbReference>
<feature type="transmembrane region" description="Helical" evidence="7">
    <location>
        <begin position="409"/>
        <end position="429"/>
    </location>
</feature>
<dbReference type="SUPFAM" id="SSF103473">
    <property type="entry name" value="MFS general substrate transporter"/>
    <property type="match status" value="1"/>
</dbReference>
<feature type="transmembrane region" description="Helical" evidence="7">
    <location>
        <begin position="21"/>
        <end position="45"/>
    </location>
</feature>
<sequence length="532" mass="55603">MHEQILMSPSNLSKTRRWVCLFAVLFGEFVVAIDMTVLNIALPSLTAELRPTSDQQLWIVDAYSLVLAGLLVASSSLSDRWGRKRMLLSGFAVFGIASAFILVAQTPEAIIAIRAILGVGGAMIMPATISMVRNIFTDAKERAFALAAWSSISGLGMAAGPLIGGFLLEHFSWHAAFVVNIPLMALGIVIGIIVLPEIRVKNPGSWDVAAALIALVGMVSLMWGIKHLAAVMAFDALGLAAVCAGLALMALFVVRCLHSDHPLLDVSLFRSKPFTAGIIAALGSMFAMAALLFLLAQWLQLVHGYTPLEAGIRLVPMALASIFAGMVAPAIALRIGARRTIVGGLAIVAVGMMVLVVFRNNLTYPPIMVSGCLTGFGVGSLAIASSVLQCETPPEKASSAAAFEEISYDLGNVLGVAILGSLASIIYRIGLNPAALSQAGLDETAIATAQESFGAAAEIAAQTGVTELVAEGAAAFSSSLVTTAFVGGIILLAVSFLVWRLVPANIDITEDKHKAPVPQSHVSTPEAVGLRP</sequence>
<comment type="caution">
    <text evidence="9">The sequence shown here is derived from an EMBL/GenBank/DDBJ whole genome shotgun (WGS) entry which is preliminary data.</text>
</comment>
<keyword evidence="6 7" id="KW-0472">Membrane</keyword>
<feature type="transmembrane region" description="Helical" evidence="7">
    <location>
        <begin position="340"/>
        <end position="358"/>
    </location>
</feature>
<feature type="transmembrane region" description="Helical" evidence="7">
    <location>
        <begin position="364"/>
        <end position="388"/>
    </location>
</feature>
<feature type="transmembrane region" description="Helical" evidence="7">
    <location>
        <begin position="144"/>
        <end position="167"/>
    </location>
</feature>
<accession>A0A9D1D2V8</accession>
<dbReference type="PROSITE" id="PS50850">
    <property type="entry name" value="MFS"/>
    <property type="match status" value="1"/>
</dbReference>
<evidence type="ECO:0000256" key="2">
    <source>
        <dbReference type="ARBA" id="ARBA00022448"/>
    </source>
</evidence>
<gene>
    <name evidence="9" type="ORF">IAA69_03415</name>
</gene>
<feature type="domain" description="Major facilitator superfamily (MFS) profile" evidence="8">
    <location>
        <begin position="20"/>
        <end position="506"/>
    </location>
</feature>
<protein>
    <submittedName>
        <fullName evidence="9">MFS transporter</fullName>
    </submittedName>
</protein>
<dbReference type="InterPro" id="IPR011701">
    <property type="entry name" value="MFS"/>
</dbReference>
<evidence type="ECO:0000259" key="8">
    <source>
        <dbReference type="PROSITE" id="PS50850"/>
    </source>
</evidence>
<dbReference type="PANTHER" id="PTHR42718:SF47">
    <property type="entry name" value="METHYL VIOLOGEN RESISTANCE PROTEIN SMVA"/>
    <property type="match status" value="1"/>
</dbReference>
<feature type="transmembrane region" description="Helical" evidence="7">
    <location>
        <begin position="173"/>
        <end position="194"/>
    </location>
</feature>
<keyword evidence="3" id="KW-1003">Cell membrane</keyword>
<dbReference type="Gene3D" id="1.20.1250.20">
    <property type="entry name" value="MFS general substrate transporter like domains"/>
    <property type="match status" value="1"/>
</dbReference>
<dbReference type="EMBL" id="DVGB01000043">
    <property type="protein sequence ID" value="HIR01293.1"/>
    <property type="molecule type" value="Genomic_DNA"/>
</dbReference>
<keyword evidence="5 7" id="KW-1133">Transmembrane helix</keyword>
<feature type="transmembrane region" description="Helical" evidence="7">
    <location>
        <begin position="231"/>
        <end position="254"/>
    </location>
</feature>